<gene>
    <name evidence="3" type="ORF">DAEQUDRAFT_747881</name>
</gene>
<dbReference type="Proteomes" id="UP000076727">
    <property type="component" value="Unassembled WGS sequence"/>
</dbReference>
<keyword evidence="1" id="KW-0808">Transferase</keyword>
<dbReference type="EMBL" id="KV429199">
    <property type="protein sequence ID" value="KZT63305.1"/>
    <property type="molecule type" value="Genomic_DNA"/>
</dbReference>
<keyword evidence="1" id="KW-0548">Nucleotidyltransferase</keyword>
<evidence type="ECO:0000313" key="3">
    <source>
        <dbReference type="EMBL" id="KZT63305.1"/>
    </source>
</evidence>
<name>A0A165KLW7_9APHY</name>
<organism evidence="3 4">
    <name type="scientific">Daedalea quercina L-15889</name>
    <dbReference type="NCBI Taxonomy" id="1314783"/>
    <lineage>
        <taxon>Eukaryota</taxon>
        <taxon>Fungi</taxon>
        <taxon>Dikarya</taxon>
        <taxon>Basidiomycota</taxon>
        <taxon>Agaricomycotina</taxon>
        <taxon>Agaricomycetes</taxon>
        <taxon>Polyporales</taxon>
        <taxon>Fomitopsis</taxon>
    </lineage>
</organism>
<dbReference type="AlphaFoldDB" id="A0A165KLW7"/>
<keyword evidence="4" id="KW-1185">Reference proteome</keyword>
<evidence type="ECO:0000256" key="1">
    <source>
        <dbReference type="RuleBase" id="RU363098"/>
    </source>
</evidence>
<dbReference type="GO" id="GO:0003723">
    <property type="term" value="F:RNA binding"/>
    <property type="evidence" value="ECO:0007669"/>
    <property type="project" value="UniProtKB-KW"/>
</dbReference>
<sequence>MEVFMRGIPFSMGQSQLKGHLANIFHSSDYSHHSPRPLNFDVQLRRKVTKRGTRTGIITVPTEEVGEQFLGDYEHDSSNRRNTFGTITFERGRKAPNRRVLKAVRETPYKPPLTTLQPTGDTVSIQRLQFGWYCSDEEYSVEWQEKFSVEVSATLEYREDRRQFQLKVMDLRTTRIMAIRVNQVYWAASSPDQSGEPSIFFYLNYPPSFEAGPPDREFIDKNSDTTSDPLRTFSMRQLFQVTKTFNPSYKIVRRRQGSFDGTHLPIAPYTSIAIRLVCQSVSDIAGYIKLCERAHLPVDYSSPPPVVRRGLFSEDVRAAYQQWTASLEFVVAFQVESLLSKWLLHMREAVKLLRPAVTRLISDHGADIASSVLADLGTRLESRVWYGDGVEINENTTKELLAVCLRQINHNRIHTLPHSDLFLCNHLYITASATILDGPLVERSNRVIRQYWDHRDSFLRVHFTDDNKLAYRYDSEINLQDLVERRVRRFLLEGISVAGQHFEFLGYSQSALKSHSVWFVKPFKTTDGHTIDAATIIDRLGNFRENPYDPKLIFCPARYAARISQAFSATESSITIAVENMEIVDDIEDDSGTYSFTDGNGTMSLQVARDIAEDQRSKTRVRRAWRMHRGSIPRVLQVRIAGSKGMLHVDHKLEGRKIRLPKSMVKFSAPSSNRIEIAQLFEEPSAFNLNRPMIMLLEGLGVPYEVFKRLQDSEVRAAHALTESLANSGWLLDKYGLGNSFKLPSAILQLHKLGVPLTSLTGNSFWRRVMSFSVNHVLRELKYHARIPVPGGWTLVGIADTHGQLREGEIYVCVRTADGREVYLEGPTLITRSPAIHPGDIQVVHAIGKPADGSDIAQAGWKNCVAFSTRGDRPLPSYLGGGDLDGDMYNVTCVPQDLLPPIDRLCKPASYSPAKRKMLSRPSTMRDVADFVAEFIISDDTQNVGLIATTWLTLADRVGIFDQDCLRLAELHNAAVDYPKTGLPVPVDSDGLRPILRRKRETPDWYMPETTLGRPPQYYRSNTALGRLFRAIDLPMQDERNMNSSYFGFPEIDEENGVTLDDVLADIRAEPFSHRSLLQPVVAEVRQYLSSREPDETLVTMCWNLFTAYASSLRGICAAHAVSASRSSMLTEEEVIVGTIAAKCAQTRKRTDMIAHLREQTTTLVNGICAELSDDGHLSPSECLAQAWTAYRVSCTLSERFGGQSFGWIALGEIFDAIQGIKEERERGGGVSSLHN</sequence>
<dbReference type="GO" id="GO:0030422">
    <property type="term" value="P:siRNA processing"/>
    <property type="evidence" value="ECO:0007669"/>
    <property type="project" value="TreeGrafter"/>
</dbReference>
<dbReference type="OrthoDB" id="6513042at2759"/>
<dbReference type="EC" id="2.7.7.48" evidence="1"/>
<proteinExistence type="inferred from homology"/>
<dbReference type="InterPro" id="IPR007855">
    <property type="entry name" value="RDRP"/>
</dbReference>
<feature type="domain" description="RDRP core" evidence="2">
    <location>
        <begin position="429"/>
        <end position="1032"/>
    </location>
</feature>
<dbReference type="PANTHER" id="PTHR23079">
    <property type="entry name" value="RNA-DEPENDENT RNA POLYMERASE"/>
    <property type="match status" value="1"/>
</dbReference>
<keyword evidence="1" id="KW-0696">RNA-directed RNA polymerase</keyword>
<dbReference type="InterPro" id="IPR057596">
    <property type="entry name" value="RDRP_core"/>
</dbReference>
<dbReference type="GO" id="GO:0003968">
    <property type="term" value="F:RNA-directed RNA polymerase activity"/>
    <property type="evidence" value="ECO:0007669"/>
    <property type="project" value="UniProtKB-KW"/>
</dbReference>
<dbReference type="Pfam" id="PF05183">
    <property type="entry name" value="RdRP"/>
    <property type="match status" value="1"/>
</dbReference>
<evidence type="ECO:0000259" key="2">
    <source>
        <dbReference type="Pfam" id="PF05183"/>
    </source>
</evidence>
<evidence type="ECO:0000313" key="4">
    <source>
        <dbReference type="Proteomes" id="UP000076727"/>
    </source>
</evidence>
<keyword evidence="1" id="KW-0694">RNA-binding</keyword>
<dbReference type="PANTHER" id="PTHR23079:SF55">
    <property type="entry name" value="RNA-DIRECTED RNA POLYMERASE"/>
    <property type="match status" value="1"/>
</dbReference>
<dbReference type="STRING" id="1314783.A0A165KLW7"/>
<reference evidence="3 4" key="1">
    <citation type="journal article" date="2016" name="Mol. Biol. Evol.">
        <title>Comparative Genomics of Early-Diverging Mushroom-Forming Fungi Provides Insights into the Origins of Lignocellulose Decay Capabilities.</title>
        <authorList>
            <person name="Nagy L.G."/>
            <person name="Riley R."/>
            <person name="Tritt A."/>
            <person name="Adam C."/>
            <person name="Daum C."/>
            <person name="Floudas D."/>
            <person name="Sun H."/>
            <person name="Yadav J.S."/>
            <person name="Pangilinan J."/>
            <person name="Larsson K.H."/>
            <person name="Matsuura K."/>
            <person name="Barry K."/>
            <person name="Labutti K."/>
            <person name="Kuo R."/>
            <person name="Ohm R.A."/>
            <person name="Bhattacharya S.S."/>
            <person name="Shirouzu T."/>
            <person name="Yoshinaga Y."/>
            <person name="Martin F.M."/>
            <person name="Grigoriev I.V."/>
            <person name="Hibbett D.S."/>
        </authorList>
    </citation>
    <scope>NUCLEOTIDE SEQUENCE [LARGE SCALE GENOMIC DNA]</scope>
    <source>
        <strain evidence="3 4">L-15889</strain>
    </source>
</reference>
<protein>
    <recommendedName>
        <fullName evidence="1">RNA-dependent RNA polymerase</fullName>
        <ecNumber evidence="1">2.7.7.48</ecNumber>
    </recommendedName>
</protein>
<comment type="catalytic activity">
    <reaction evidence="1">
        <text>RNA(n) + a ribonucleoside 5'-triphosphate = RNA(n+1) + diphosphate</text>
        <dbReference type="Rhea" id="RHEA:21248"/>
        <dbReference type="Rhea" id="RHEA-COMP:14527"/>
        <dbReference type="Rhea" id="RHEA-COMP:17342"/>
        <dbReference type="ChEBI" id="CHEBI:33019"/>
        <dbReference type="ChEBI" id="CHEBI:61557"/>
        <dbReference type="ChEBI" id="CHEBI:140395"/>
        <dbReference type="EC" id="2.7.7.48"/>
    </reaction>
</comment>
<dbReference type="GO" id="GO:0031380">
    <property type="term" value="C:nuclear RNA-directed RNA polymerase complex"/>
    <property type="evidence" value="ECO:0007669"/>
    <property type="project" value="TreeGrafter"/>
</dbReference>
<accession>A0A165KLW7</accession>
<comment type="similarity">
    <text evidence="1">Belongs to the RdRP family.</text>
</comment>